<accession>A0AAW3ZQL7</accession>
<dbReference type="InterPro" id="IPR036866">
    <property type="entry name" value="RibonucZ/Hydroxyglut_hydro"/>
</dbReference>
<dbReference type="SUPFAM" id="SSF56281">
    <property type="entry name" value="Metallo-hydrolase/oxidoreductase"/>
    <property type="match status" value="1"/>
</dbReference>
<dbReference type="EMBL" id="JACYTR010000051">
    <property type="protein sequence ID" value="MBD8527427.1"/>
    <property type="molecule type" value="Genomic_DNA"/>
</dbReference>
<dbReference type="PANTHER" id="PTHR30619:SF1">
    <property type="entry name" value="RECOMBINATION PROTEIN 2"/>
    <property type="match status" value="1"/>
</dbReference>
<proteinExistence type="predicted"/>
<dbReference type="RefSeq" id="WP_192030848.1">
    <property type="nucleotide sequence ID" value="NZ_JACYTR010000051.1"/>
</dbReference>
<evidence type="ECO:0000313" key="1">
    <source>
        <dbReference type="EMBL" id="MBD8527427.1"/>
    </source>
</evidence>
<evidence type="ECO:0008006" key="3">
    <source>
        <dbReference type="Google" id="ProtNLM"/>
    </source>
</evidence>
<dbReference type="InterPro" id="IPR052159">
    <property type="entry name" value="Competence_DNA_uptake"/>
</dbReference>
<keyword evidence="2" id="KW-1185">Reference proteome</keyword>
<organism evidence="1 2">
    <name type="scientific">Pseudomarimonas arenosa</name>
    <dbReference type="NCBI Taxonomy" id="2774145"/>
    <lineage>
        <taxon>Bacteria</taxon>
        <taxon>Pseudomonadati</taxon>
        <taxon>Pseudomonadota</taxon>
        <taxon>Gammaproteobacteria</taxon>
        <taxon>Lysobacterales</taxon>
        <taxon>Lysobacteraceae</taxon>
        <taxon>Pseudomarimonas</taxon>
    </lineage>
</organism>
<gene>
    <name evidence="1" type="ORF">IFO71_16915</name>
</gene>
<comment type="caution">
    <text evidence="1">The sequence shown here is derived from an EMBL/GenBank/DDBJ whole genome shotgun (WGS) entry which is preliminary data.</text>
</comment>
<evidence type="ECO:0000313" key="2">
    <source>
        <dbReference type="Proteomes" id="UP000613768"/>
    </source>
</evidence>
<dbReference type="PANTHER" id="PTHR30619">
    <property type="entry name" value="DNA INTERNALIZATION/COMPETENCE PROTEIN COMEC/REC2"/>
    <property type="match status" value="1"/>
</dbReference>
<protein>
    <recommendedName>
        <fullName evidence="3">MBL fold metallo-hydrolase</fullName>
    </recommendedName>
</protein>
<dbReference type="Proteomes" id="UP000613768">
    <property type="component" value="Unassembled WGS sequence"/>
</dbReference>
<reference evidence="1 2" key="1">
    <citation type="submission" date="2020-09" db="EMBL/GenBank/DDBJ databases">
        <title>Pseudoxanthomonas sp. CAU 1598 isolated from sand of Yaerae Beach.</title>
        <authorList>
            <person name="Kim W."/>
        </authorList>
    </citation>
    <scope>NUCLEOTIDE SEQUENCE [LARGE SCALE GENOMIC DNA]</scope>
    <source>
        <strain evidence="1 2">CAU 1598</strain>
    </source>
</reference>
<name>A0AAW3ZQL7_9GAMM</name>
<sequence>MPDSLSLTMLPAKEGDCLLLSYGAPDARRHVLIDAGRNWTYKNALANLLAEQEIKTLELLVVTHVDRDHIDGMLALMRDPALDIKVRSIWFNTWAHLEGESITVVDTEDDDTEAFGAKMGEELSGLIVEKGWAWNSQFGGAAVVVSDTACGNIITLDELKLTLLSPTRAKLDELKPEWVKECRKAGITPGAVLKEYVLNEEDDELESFGAINIDLLAAEPFSGDHSEANGSSIAFLAEYGGRRILLAGDAHEDVLVPQLQALGATPTTPLAIDAFKIPHHGSKYNVSKDLLQLIDCKHYLISTNGNYFKHPDDVAIARLIKFGGDNPTLHFNYDTQYNRHWRNAGLQAAHGYRVEYPEAGRDGFKVVEFGAIKS</sequence>
<dbReference type="Gene3D" id="3.60.15.10">
    <property type="entry name" value="Ribonuclease Z/Hydroxyacylglutathione hydrolase-like"/>
    <property type="match status" value="1"/>
</dbReference>
<dbReference type="AlphaFoldDB" id="A0AAW3ZQL7"/>